<feature type="compositionally biased region" description="Basic and acidic residues" evidence="2">
    <location>
        <begin position="2096"/>
        <end position="2107"/>
    </location>
</feature>
<gene>
    <name evidence="3" type="ORF">SEMRO_511_G157370.1</name>
</gene>
<feature type="compositionally biased region" description="Basic and acidic residues" evidence="2">
    <location>
        <begin position="584"/>
        <end position="599"/>
    </location>
</feature>
<dbReference type="Proteomes" id="UP001153069">
    <property type="component" value="Unassembled WGS sequence"/>
</dbReference>
<feature type="compositionally biased region" description="Polar residues" evidence="2">
    <location>
        <begin position="508"/>
        <end position="517"/>
    </location>
</feature>
<feature type="compositionally biased region" description="Polar residues" evidence="2">
    <location>
        <begin position="3161"/>
        <end position="3175"/>
    </location>
</feature>
<feature type="compositionally biased region" description="Basic and acidic residues" evidence="2">
    <location>
        <begin position="2446"/>
        <end position="2467"/>
    </location>
</feature>
<feature type="compositionally biased region" description="Polar residues" evidence="2">
    <location>
        <begin position="1963"/>
        <end position="1977"/>
    </location>
</feature>
<evidence type="ECO:0000256" key="2">
    <source>
        <dbReference type="SAM" id="MobiDB-lite"/>
    </source>
</evidence>
<protein>
    <submittedName>
        <fullName evidence="3">Uncharacterized protein</fullName>
    </submittedName>
</protein>
<feature type="compositionally biased region" description="Basic and acidic residues" evidence="2">
    <location>
        <begin position="2746"/>
        <end position="2758"/>
    </location>
</feature>
<feature type="compositionally biased region" description="Basic and acidic residues" evidence="2">
    <location>
        <begin position="2118"/>
        <end position="2138"/>
    </location>
</feature>
<feature type="compositionally biased region" description="Basic and acidic residues" evidence="2">
    <location>
        <begin position="2622"/>
        <end position="2646"/>
    </location>
</feature>
<feature type="region of interest" description="Disordered" evidence="2">
    <location>
        <begin position="3034"/>
        <end position="3186"/>
    </location>
</feature>
<feature type="compositionally biased region" description="Low complexity" evidence="2">
    <location>
        <begin position="127"/>
        <end position="143"/>
    </location>
</feature>
<evidence type="ECO:0000313" key="4">
    <source>
        <dbReference type="Proteomes" id="UP001153069"/>
    </source>
</evidence>
<keyword evidence="1" id="KW-0175">Coiled coil</keyword>
<feature type="compositionally biased region" description="Basic and acidic residues" evidence="2">
    <location>
        <begin position="2292"/>
        <end position="2301"/>
    </location>
</feature>
<feature type="compositionally biased region" description="Basic and acidic residues" evidence="2">
    <location>
        <begin position="1121"/>
        <end position="1136"/>
    </location>
</feature>
<feature type="compositionally biased region" description="Basic and acidic residues" evidence="2">
    <location>
        <begin position="1801"/>
        <end position="1811"/>
    </location>
</feature>
<feature type="compositionally biased region" description="Basic and acidic residues" evidence="2">
    <location>
        <begin position="3205"/>
        <end position="3226"/>
    </location>
</feature>
<feature type="compositionally biased region" description="Low complexity" evidence="2">
    <location>
        <begin position="3042"/>
        <end position="3085"/>
    </location>
</feature>
<comment type="caution">
    <text evidence="3">The sequence shown here is derived from an EMBL/GenBank/DDBJ whole genome shotgun (WGS) entry which is preliminary data.</text>
</comment>
<feature type="region of interest" description="Disordered" evidence="2">
    <location>
        <begin position="1449"/>
        <end position="1472"/>
    </location>
</feature>
<feature type="compositionally biased region" description="Basic and acidic residues" evidence="2">
    <location>
        <begin position="1313"/>
        <end position="1325"/>
    </location>
</feature>
<feature type="compositionally biased region" description="Basic and acidic residues" evidence="2">
    <location>
        <begin position="1253"/>
        <end position="1272"/>
    </location>
</feature>
<reference evidence="3" key="1">
    <citation type="submission" date="2020-06" db="EMBL/GenBank/DDBJ databases">
        <authorList>
            <consortium name="Plant Systems Biology data submission"/>
        </authorList>
    </citation>
    <scope>NUCLEOTIDE SEQUENCE</scope>
    <source>
        <strain evidence="3">D6</strain>
    </source>
</reference>
<feature type="compositionally biased region" description="Basic and acidic residues" evidence="2">
    <location>
        <begin position="3008"/>
        <end position="3019"/>
    </location>
</feature>
<feature type="compositionally biased region" description="Basic and acidic residues" evidence="2">
    <location>
        <begin position="2056"/>
        <end position="2073"/>
    </location>
</feature>
<feature type="compositionally biased region" description="Basic and acidic residues" evidence="2">
    <location>
        <begin position="2479"/>
        <end position="2493"/>
    </location>
</feature>
<feature type="region of interest" description="Disordered" evidence="2">
    <location>
        <begin position="364"/>
        <end position="538"/>
    </location>
</feature>
<feature type="region of interest" description="Disordered" evidence="2">
    <location>
        <begin position="557"/>
        <end position="617"/>
    </location>
</feature>
<feature type="compositionally biased region" description="Basic and acidic residues" evidence="2">
    <location>
        <begin position="2242"/>
        <end position="2258"/>
    </location>
</feature>
<feature type="region of interest" description="Disordered" evidence="2">
    <location>
        <begin position="1525"/>
        <end position="1568"/>
    </location>
</feature>
<feature type="region of interest" description="Disordered" evidence="2">
    <location>
        <begin position="1119"/>
        <end position="1138"/>
    </location>
</feature>
<proteinExistence type="predicted"/>
<feature type="compositionally biased region" description="Basic and acidic residues" evidence="2">
    <location>
        <begin position="2912"/>
        <end position="2926"/>
    </location>
</feature>
<feature type="compositionally biased region" description="Polar residues" evidence="2">
    <location>
        <begin position="249"/>
        <end position="265"/>
    </location>
</feature>
<accession>A0A9N8E398</accession>
<feature type="compositionally biased region" description="Polar residues" evidence="2">
    <location>
        <begin position="2279"/>
        <end position="2291"/>
    </location>
</feature>
<feature type="compositionally biased region" description="Polar residues" evidence="2">
    <location>
        <begin position="2515"/>
        <end position="2526"/>
    </location>
</feature>
<feature type="region of interest" description="Disordered" evidence="2">
    <location>
        <begin position="635"/>
        <end position="703"/>
    </location>
</feature>
<feature type="compositionally biased region" description="Low complexity" evidence="2">
    <location>
        <begin position="180"/>
        <end position="206"/>
    </location>
</feature>
<feature type="region of interest" description="Disordered" evidence="2">
    <location>
        <begin position="968"/>
        <end position="1063"/>
    </location>
</feature>
<feature type="compositionally biased region" description="Polar residues" evidence="2">
    <location>
        <begin position="2652"/>
        <end position="2670"/>
    </location>
</feature>
<feature type="compositionally biased region" description="Polar residues" evidence="2">
    <location>
        <begin position="2862"/>
        <end position="2890"/>
    </location>
</feature>
<feature type="compositionally biased region" description="Basic and acidic residues" evidence="2">
    <location>
        <begin position="1049"/>
        <end position="1063"/>
    </location>
</feature>
<feature type="compositionally biased region" description="Polar residues" evidence="2">
    <location>
        <begin position="2550"/>
        <end position="2560"/>
    </location>
</feature>
<feature type="compositionally biased region" description="Basic and acidic residues" evidence="2">
    <location>
        <begin position="1201"/>
        <end position="1210"/>
    </location>
</feature>
<feature type="compositionally biased region" description="Polar residues" evidence="2">
    <location>
        <begin position="479"/>
        <end position="488"/>
    </location>
</feature>
<feature type="region of interest" description="Disordered" evidence="2">
    <location>
        <begin position="1640"/>
        <end position="1855"/>
    </location>
</feature>
<feature type="compositionally biased region" description="Low complexity" evidence="2">
    <location>
        <begin position="2671"/>
        <end position="2691"/>
    </location>
</feature>
<feature type="compositionally biased region" description="Acidic residues" evidence="2">
    <location>
        <begin position="2779"/>
        <end position="2796"/>
    </location>
</feature>
<feature type="compositionally biased region" description="Basic and acidic residues" evidence="2">
    <location>
        <begin position="1714"/>
        <end position="1726"/>
    </location>
</feature>
<feature type="compositionally biased region" description="Polar residues" evidence="2">
    <location>
        <begin position="1787"/>
        <end position="1798"/>
    </location>
</feature>
<feature type="compositionally biased region" description="Basic and acidic residues" evidence="2">
    <location>
        <begin position="2579"/>
        <end position="2588"/>
    </location>
</feature>
<feature type="compositionally biased region" description="Acidic residues" evidence="2">
    <location>
        <begin position="658"/>
        <end position="667"/>
    </location>
</feature>
<feature type="compositionally biased region" description="Polar residues" evidence="2">
    <location>
        <begin position="2411"/>
        <end position="2420"/>
    </location>
</feature>
<feature type="compositionally biased region" description="Polar residues" evidence="2">
    <location>
        <begin position="2831"/>
        <end position="2840"/>
    </location>
</feature>
<keyword evidence="4" id="KW-1185">Reference proteome</keyword>
<dbReference type="EMBL" id="CAICTM010000510">
    <property type="protein sequence ID" value="CAB9511949.1"/>
    <property type="molecule type" value="Genomic_DNA"/>
</dbReference>
<feature type="coiled-coil region" evidence="1">
    <location>
        <begin position="929"/>
        <end position="956"/>
    </location>
</feature>
<feature type="compositionally biased region" description="Basic and acidic residues" evidence="2">
    <location>
        <begin position="3176"/>
        <end position="3186"/>
    </location>
</feature>
<feature type="compositionally biased region" description="Polar residues" evidence="2">
    <location>
        <begin position="366"/>
        <end position="395"/>
    </location>
</feature>
<feature type="compositionally biased region" description="Basic and acidic residues" evidence="2">
    <location>
        <begin position="1823"/>
        <end position="1837"/>
    </location>
</feature>
<feature type="compositionally biased region" description="Low complexity" evidence="2">
    <location>
        <begin position="1845"/>
        <end position="1854"/>
    </location>
</feature>
<feature type="compositionally biased region" description="Basic and acidic residues" evidence="2">
    <location>
        <begin position="2950"/>
        <end position="2971"/>
    </location>
</feature>
<evidence type="ECO:0000313" key="3">
    <source>
        <dbReference type="EMBL" id="CAB9511949.1"/>
    </source>
</evidence>
<feature type="compositionally biased region" description="Acidic residues" evidence="2">
    <location>
        <begin position="681"/>
        <end position="703"/>
    </location>
</feature>
<feature type="compositionally biased region" description="Basic and acidic residues" evidence="2">
    <location>
        <begin position="1912"/>
        <end position="1921"/>
    </location>
</feature>
<feature type="region of interest" description="Disordered" evidence="2">
    <location>
        <begin position="2715"/>
        <end position="3019"/>
    </location>
</feature>
<sequence>MFNYGAGTSAFSNQSCSETKELFNSGMAMGAPAPSIDLSDPTAFDLEGIAGMYDIDMSTTDTTFNSRGYATTDTEETEISFLQQSPASRSTGTGTRTGAVRSKNMPVPLLQRGHNLLRKKHMSPSAILSSLRSTSSTVASSVRTHQRNFKEVKSTRSTTSIDSDRSLAARIPYLARARQRQQQQQQQKQKQRQHTTTTAATKNARQLLKQRLAQSRRELGNNTTSTTTGTDHDDGDSTGTGTSRISGLPTFQRTQEPINTFSSDSSWNVEDEIRLQRLTQELRPATHQHHHQQAPLLVEQRDGDDTITTEGSRQHMLRGVFSELTLDEDATLGSTEIHPTSTGTGTRTIQTKLATMTNGRYFPGINTGSTQASHRSQATSNIPTTSKSPLVNPFNNKVKPKMTFSLRPYENSPRSTGSQRFATPQTHNRSARKQQVNEGQGQGQGQGGDTKHSASTRHYPPPVAHTFESRHRLPPTRQDPPSNNAASRLRLKSNTKQHPPARRDSPQKAYSSTINSRNNHKPSDERPPPSSRDPSPAELSHLISNRLNQLTRLYQERKRVNKERATGSVATRSSAGSYAYTEGTRNKQTEESTRDHSDVSHISAKNNATRKKRQVHVEEASEVVEIIRVPSVATHLSDLPDSPASDYKVEQVTQQEQEYPDDVDDAESNGVWPKGRGGSEEGGEEEEWEVEDEGGDEEEEEEEFEDHHMTIEQEEEEELEANQFQTNIPHVPSSGLRSPPTIVRRIPKSSPASAAEADASITVSTGSRSLDLFEPTVDEREQGKYLFEPAVSEREQSNYAVQSFAALRGHGHSAFVPVMSAPVMEPIHRHGFHTLNGLGHSIQPTNPFDLISPITANTDPLLPNHHPGISPIRKHHQHQQTYSIVQNAENQTTRSKHFTFDTQHDNILDGSEFQQAFDQELLPQDPPIVQSRNQILENIRQDIEQLTETATNLDIASQRTDAMTTISSIQGTSYSKDPPNDTSTAEELASQYSGQESEHMVSRSQQSEEQSEEQREGQSPHVPVQTPDPVGDAEKIKSEVSDEAASGKSGREAWYPKEDEHPIVVEKESKHELQKLRDALQRILQMEPRIRREMEIDDLLQNDKPTEEALTQVLSDLVEENDPKIEPGDECNKDDPEGVMAAQLSQISTRLKQMRETKGRQDPEEQHTPERGGKRMQEPEGETTISRSKHVLKRPSTPGTRLDEISKKDTNQSVRSANGMGAKDNLSTKETDDSPAISGSPVQQDLRNSPPQQDHHHNMNTERRKEPRDTGRPRSSLSDLFASVGGKKPASAKVRPPPSSGDGASQSRPIVVPDDRRNDSAAIHEPRDLFHKVGGYYTKARYYTPARPDTRDGVEALLDYDAHETYHKHKKYQEEITFVNERDEGIRLIDNRRDDWAEDAEHRADKEYREGLSLTIASFREDDSRNDVRDANYYRRSNGSGQWVGLNARKQERPYRETEENKMSTKVDTEGSEQQSLSFYHVSNRDFSGQTIDTVVGDKSLSLRSTLARGPDTMLQKRIPSIIFASNQEPNDHHSGEGGNPKAEGTTPKHSTRGQDGSEKQDRENVEMEEAVLQLKTKRISSSNYRKIMLGLRRIKIVEPPNGEAQSEDSSIEKSFFKKEHVTSHEFDRVVQALSEAQVVKSPTHDGGDTSSPSNNDVSNVPVVNEKVAKDPRPGTARNPSTDTESDERCRRDPPEIAASETMDTTMGIKGVRAKNDRKVESKSSYEDSSQVPPQALKSQGRGKNKNNLVAHNHDKKKRAYDAGGHKVSRASFSGHRKLGFQRNALDPSQGSLSTSVHTGRRSDGIPRRIQLEPATPTSSPEKPSRMDRARRDRDDPSENGFMVSSSRKSPSSSYLAWRKEISVKEVSLPPPPTPTTKTKHNVVSQIMSIGLGRKEQTLQSRLEPVQHHKVSSREARDPPTKTEIVLPSASPTTVPSSDYAKIGNDPPLRHKESTDPPCLVVRTSSRLHPSDSSVSSPMARKAMAAMDRKKQFASSSASPTGVSSGSSQVWTKNANEASSHVDENEPIATNEEPVHSQTQYEDLQHLRPDIFLPDVTKEQHTKIEEKGQDDLPKTSAEGATPRKGIGKPWNGTIPDRMRFWIRDGKDSAPTASSGNMESKRLQTKRETRQVAKNDNPIEPRPSTPKSKSSITKKAEFELTQITKSLLALQGLHQKAVLETSPNPEDASKEDYIIDTPSWMEKSLSDLSSRVNEIREHEALAAKSFLKDSAGQGVRPSPVEEYISKDEEKSSSPMRPKEVTTATQTSKRPNETPRKIAISKSTRLKQNSTVTKDSRPRDVMDSRSSQGLISQLVSSSIQTESSKVKKRVVSDILPIRQDPPVDYQTRPDNSPKTAKTRRGHDIDDSNTTSTPSEEEQESSSDNQRNTRNGFKSGEEQLERSYGGTMSPEEQPASSDNNANSRAKGIPKHLKSKASLSQLRNIRISRGYREARSQSPSKREPKHQDRQSPKTKTTPIRGNRTKETIQPDNFESHPHKTKALSSSDEQRQQHPRDSPRSSTPKKTSVTENKMESRPKTPLKSKLVSNRRRKTMTYTQASPSSDCSDEEHSTGSDSEESSEEDMSKTKESRNIQRKRSPAPISKPMLRSSENTKKLGATSRGMPEVAKESPNSKEKERGAKPAQAQERKPQMNLRKPSSVSHYTNESTVTGTGTSSAISRSIRHSAPSNTTTAFEEGAEEAIPWSGADGVEIILSSATESYETSVESLADRSLLDSTTESSSEEDEVKEDGERGSRETESSDSHIQSEGGLVGMVLRVRTDEEPLDEDEEPTDTHDDDEAFVSPFDFANFPSDSDKQKGGTGKGQTSGNRRPANASGSNSQMSTPHDKTCSDTTDSVRNLGDLYRQSFQDSPGDQRTRQSPATRRCVAQSNNCQAKVDRFKRKLESASKYSIVGKEIVHNSDKQFRERLNQSKQHGKPVLYPYGDKRKHQQQQDAKRDPDATPRVVKDSKQKPAPEADSNAGETQTEEGHVSRIPSLETTDSSELLGDQYIDGDHTGQDKLHQRIKVVREDIDNLRSRLIQTTGAKSSSAPKSSPKPTSPKISSSKQAPPKLSSSKQASPKLSSSKQASPKPPKQSPSQGKKPSVLHLDMSRKEQPPLLRMPDPDASTNPGLHDSQTDSYSLPTCFEPKRSGSGVRSGTGVLQKAGSNPSNNVSFTGSGDSRHHGDLKKQEMDIVQAAARAEQRVKEGLEKMKRGLADNKRVKLSMEKQRKLQASESPKAQKHGTPTLFGFDLFSWLPK</sequence>
<organism evidence="3 4">
    <name type="scientific">Seminavis robusta</name>
    <dbReference type="NCBI Taxonomy" id="568900"/>
    <lineage>
        <taxon>Eukaryota</taxon>
        <taxon>Sar</taxon>
        <taxon>Stramenopiles</taxon>
        <taxon>Ochrophyta</taxon>
        <taxon>Bacillariophyta</taxon>
        <taxon>Bacillariophyceae</taxon>
        <taxon>Bacillariophycidae</taxon>
        <taxon>Naviculales</taxon>
        <taxon>Naviculaceae</taxon>
        <taxon>Seminavis</taxon>
    </lineage>
</organism>
<feature type="compositionally biased region" description="Polar residues" evidence="2">
    <location>
        <begin position="2302"/>
        <end position="2321"/>
    </location>
</feature>
<name>A0A9N8E398_9STRA</name>
<feature type="compositionally biased region" description="Polar residues" evidence="2">
    <location>
        <begin position="1240"/>
        <end position="1252"/>
    </location>
</feature>
<feature type="region of interest" description="Disordered" evidence="2">
    <location>
        <begin position="1904"/>
        <end position="2154"/>
    </location>
</feature>
<feature type="compositionally biased region" description="Basic and acidic residues" evidence="2">
    <location>
        <begin position="1449"/>
        <end position="1469"/>
    </location>
</feature>
<feature type="compositionally biased region" description="Low complexity" evidence="2">
    <location>
        <begin position="1994"/>
        <end position="2008"/>
    </location>
</feature>
<evidence type="ECO:0000256" key="1">
    <source>
        <dbReference type="SAM" id="Coils"/>
    </source>
</evidence>
<feature type="region of interest" description="Disordered" evidence="2">
    <location>
        <begin position="3205"/>
        <end position="3243"/>
    </location>
</feature>
<feature type="compositionally biased region" description="Low complexity" evidence="2">
    <location>
        <begin position="3147"/>
        <end position="3157"/>
    </location>
</feature>
<feature type="compositionally biased region" description="Basic and acidic residues" evidence="2">
    <location>
        <begin position="2503"/>
        <end position="2514"/>
    </location>
</feature>
<feature type="compositionally biased region" description="Basic and acidic residues" evidence="2">
    <location>
        <begin position="1153"/>
        <end position="1178"/>
    </location>
</feature>
<feature type="compositionally biased region" description="Basic and acidic residues" evidence="2">
    <location>
        <begin position="1556"/>
        <end position="1566"/>
    </location>
</feature>
<feature type="region of interest" description="Disordered" evidence="2">
    <location>
        <begin position="2224"/>
        <end position="2702"/>
    </location>
</feature>
<feature type="compositionally biased region" description="Polar residues" evidence="2">
    <location>
        <begin position="968"/>
        <end position="995"/>
    </location>
</feature>
<feature type="region of interest" description="Disordered" evidence="2">
    <location>
        <begin position="1144"/>
        <end position="1325"/>
    </location>
</feature>
<feature type="compositionally biased region" description="Polar residues" evidence="2">
    <location>
        <begin position="412"/>
        <end position="438"/>
    </location>
</feature>
<feature type="compositionally biased region" description="Polar residues" evidence="2">
    <location>
        <begin position="2009"/>
        <end position="2019"/>
    </location>
</feature>
<feature type="compositionally biased region" description="Low complexity" evidence="2">
    <location>
        <begin position="1651"/>
        <end position="1665"/>
    </location>
</feature>
<feature type="region of interest" description="Disordered" evidence="2">
    <location>
        <begin position="127"/>
        <end position="265"/>
    </location>
</feature>